<feature type="transmembrane region" description="Helical" evidence="7">
    <location>
        <begin position="144"/>
        <end position="163"/>
    </location>
</feature>
<dbReference type="InterPro" id="IPR051907">
    <property type="entry name" value="DoxX-like_oxidoreductase"/>
</dbReference>
<comment type="subcellular location">
    <subcellularLocation>
        <location evidence="1">Cell membrane</location>
        <topology evidence="1">Multi-pass membrane protein</topology>
    </subcellularLocation>
</comment>
<evidence type="ECO:0000256" key="2">
    <source>
        <dbReference type="ARBA" id="ARBA00006679"/>
    </source>
</evidence>
<protein>
    <submittedName>
        <fullName evidence="8">DoxX family protein</fullName>
    </submittedName>
</protein>
<evidence type="ECO:0000256" key="1">
    <source>
        <dbReference type="ARBA" id="ARBA00004651"/>
    </source>
</evidence>
<organism evidence="8 9">
    <name type="scientific">Ornithinimicrobium kibberense</name>
    <dbReference type="NCBI Taxonomy" id="282060"/>
    <lineage>
        <taxon>Bacteria</taxon>
        <taxon>Bacillati</taxon>
        <taxon>Actinomycetota</taxon>
        <taxon>Actinomycetes</taxon>
        <taxon>Micrococcales</taxon>
        <taxon>Ornithinimicrobiaceae</taxon>
        <taxon>Ornithinimicrobium</taxon>
    </lineage>
</organism>
<feature type="transmembrane region" description="Helical" evidence="7">
    <location>
        <begin position="82"/>
        <end position="100"/>
    </location>
</feature>
<keyword evidence="4 7" id="KW-0812">Transmembrane</keyword>
<keyword evidence="9" id="KW-1185">Reference proteome</keyword>
<keyword evidence="6 7" id="KW-0472">Membrane</keyword>
<dbReference type="Proteomes" id="UP001589613">
    <property type="component" value="Unassembled WGS sequence"/>
</dbReference>
<sequence length="172" mass="18639">MQAEPREDPGPEDYHHDVHDDWADLDGFPVPEVHARSLDLGLLLLRLGTLLLVTRGLDKAVDLPAWVRDVDDHVLGAQAPELVAWMVLLGQVALPVLLALGLFTRPAAFLLAAMMAATWVLTVYPRLDYTVLGEGGAPTGEDSLLYLALALPLVFTGAGRWSLDAMRATGRP</sequence>
<evidence type="ECO:0000256" key="6">
    <source>
        <dbReference type="ARBA" id="ARBA00023136"/>
    </source>
</evidence>
<evidence type="ECO:0000313" key="9">
    <source>
        <dbReference type="Proteomes" id="UP001589613"/>
    </source>
</evidence>
<dbReference type="InterPro" id="IPR032808">
    <property type="entry name" value="DoxX"/>
</dbReference>
<evidence type="ECO:0000313" key="8">
    <source>
        <dbReference type="EMBL" id="MFB9732632.1"/>
    </source>
</evidence>
<feature type="transmembrane region" description="Helical" evidence="7">
    <location>
        <begin position="107"/>
        <end position="124"/>
    </location>
</feature>
<reference evidence="8 9" key="1">
    <citation type="submission" date="2024-09" db="EMBL/GenBank/DDBJ databases">
        <authorList>
            <person name="Sun Q."/>
            <person name="Mori K."/>
        </authorList>
    </citation>
    <scope>NUCLEOTIDE SEQUENCE [LARGE SCALE GENOMIC DNA]</scope>
    <source>
        <strain evidence="8 9">JCM 12763</strain>
    </source>
</reference>
<dbReference type="PANTHER" id="PTHR33452">
    <property type="entry name" value="OXIDOREDUCTASE CATD-RELATED"/>
    <property type="match status" value="1"/>
</dbReference>
<dbReference type="Pfam" id="PF07681">
    <property type="entry name" value="DoxX"/>
    <property type="match status" value="1"/>
</dbReference>
<keyword evidence="3" id="KW-1003">Cell membrane</keyword>
<dbReference type="RefSeq" id="WP_083664024.1">
    <property type="nucleotide sequence ID" value="NZ_JBHMAX010000020.1"/>
</dbReference>
<evidence type="ECO:0000256" key="3">
    <source>
        <dbReference type="ARBA" id="ARBA00022475"/>
    </source>
</evidence>
<evidence type="ECO:0000256" key="5">
    <source>
        <dbReference type="ARBA" id="ARBA00022989"/>
    </source>
</evidence>
<name>A0ABV5V4A7_9MICO</name>
<comment type="similarity">
    <text evidence="2">Belongs to the DoxX family.</text>
</comment>
<keyword evidence="5 7" id="KW-1133">Transmembrane helix</keyword>
<dbReference type="PANTHER" id="PTHR33452:SF1">
    <property type="entry name" value="INNER MEMBRANE PROTEIN YPHA-RELATED"/>
    <property type="match status" value="1"/>
</dbReference>
<accession>A0ABV5V4A7</accession>
<gene>
    <name evidence="8" type="ORF">ACFFN0_11335</name>
</gene>
<dbReference type="EMBL" id="JBHMAX010000020">
    <property type="protein sequence ID" value="MFB9732632.1"/>
    <property type="molecule type" value="Genomic_DNA"/>
</dbReference>
<evidence type="ECO:0000256" key="7">
    <source>
        <dbReference type="SAM" id="Phobius"/>
    </source>
</evidence>
<proteinExistence type="inferred from homology"/>
<evidence type="ECO:0000256" key="4">
    <source>
        <dbReference type="ARBA" id="ARBA00022692"/>
    </source>
</evidence>
<comment type="caution">
    <text evidence="8">The sequence shown here is derived from an EMBL/GenBank/DDBJ whole genome shotgun (WGS) entry which is preliminary data.</text>
</comment>